<organism evidence="2 3">
    <name type="scientific">Spirosoma fluviale</name>
    <dbReference type="NCBI Taxonomy" id="1597977"/>
    <lineage>
        <taxon>Bacteria</taxon>
        <taxon>Pseudomonadati</taxon>
        <taxon>Bacteroidota</taxon>
        <taxon>Cytophagia</taxon>
        <taxon>Cytophagales</taxon>
        <taxon>Cytophagaceae</taxon>
        <taxon>Spirosoma</taxon>
    </lineage>
</organism>
<dbReference type="OrthoDB" id="9798122at2"/>
<feature type="chain" id="PRO_5012741586" evidence="1">
    <location>
        <begin position="31"/>
        <end position="401"/>
    </location>
</feature>
<sequence>MNFRYFLKASRSFSVALFVALYLVGCTSTPNDPQPAADQYLVSSSNVATVSKDQLTAQASAISPLYALLLKQGISVIKLVYKTKNWDGTAIQASGLLIVPNTTTAVPMISQQHGTIFDDADAPSNFGPASEAYQFATIFASIGYIMVCPDYIGFGASKNLPHTYENRTSLAQASLDMLRAAREYIGSHSEIKWDSRLYMAGYSEGGYATMALYKKMQDEVPTEFNLRAVSCGAGAYDKTSFMKALLTQKSAGVAQWNRAFLWVLLTYDQIYKLNRPLSFYFKEPYLADIQKSRQLATLDVSFDQVLTDSFKAGILNGTDTAFLNAVADNNIYDWKPLTTLHLYHGDADPQVYYLNSKNAYDAMQVRGAGKTVQLFTSVGKTHVQTIPDWLAGTYTLFTTVQ</sequence>
<dbReference type="SUPFAM" id="SSF53474">
    <property type="entry name" value="alpha/beta-Hydrolases"/>
    <property type="match status" value="1"/>
</dbReference>
<dbReference type="InterPro" id="IPR029058">
    <property type="entry name" value="AB_hydrolase_fold"/>
</dbReference>
<dbReference type="PANTHER" id="PTHR34853">
    <property type="match status" value="1"/>
</dbReference>
<dbReference type="Gene3D" id="1.10.260.160">
    <property type="match status" value="1"/>
</dbReference>
<proteinExistence type="predicted"/>
<dbReference type="InterPro" id="IPR005152">
    <property type="entry name" value="Lipase_secreted"/>
</dbReference>
<dbReference type="PIRSF" id="PIRSF029171">
    <property type="entry name" value="Esterase_LipA"/>
    <property type="match status" value="1"/>
</dbReference>
<dbReference type="AlphaFoldDB" id="A0A286FZE5"/>
<dbReference type="GO" id="GO:0016042">
    <property type="term" value="P:lipid catabolic process"/>
    <property type="evidence" value="ECO:0007669"/>
    <property type="project" value="InterPro"/>
</dbReference>
<dbReference type="RefSeq" id="WP_097126385.1">
    <property type="nucleotide sequence ID" value="NZ_OCNH01000002.1"/>
</dbReference>
<feature type="signal peptide" evidence="1">
    <location>
        <begin position="1"/>
        <end position="30"/>
    </location>
</feature>
<dbReference type="GO" id="GO:0004806">
    <property type="term" value="F:triacylglycerol lipase activity"/>
    <property type="evidence" value="ECO:0007669"/>
    <property type="project" value="InterPro"/>
</dbReference>
<protein>
    <submittedName>
        <fullName evidence="2">Secretory lipase</fullName>
    </submittedName>
</protein>
<name>A0A286FZE5_9BACT</name>
<dbReference type="EMBL" id="OCNH01000002">
    <property type="protein sequence ID" value="SOD88631.1"/>
    <property type="molecule type" value="Genomic_DNA"/>
</dbReference>
<accession>A0A286FZE5</accession>
<keyword evidence="1" id="KW-0732">Signal</keyword>
<keyword evidence="3" id="KW-1185">Reference proteome</keyword>
<dbReference type="PANTHER" id="PTHR34853:SF1">
    <property type="entry name" value="LIPASE 5"/>
    <property type="match status" value="1"/>
</dbReference>
<evidence type="ECO:0000256" key="1">
    <source>
        <dbReference type="SAM" id="SignalP"/>
    </source>
</evidence>
<reference evidence="3" key="1">
    <citation type="submission" date="2017-09" db="EMBL/GenBank/DDBJ databases">
        <authorList>
            <person name="Varghese N."/>
            <person name="Submissions S."/>
        </authorList>
    </citation>
    <scope>NUCLEOTIDE SEQUENCE [LARGE SCALE GENOMIC DNA]</scope>
    <source>
        <strain evidence="3">DSM 29961</strain>
    </source>
</reference>
<dbReference type="Pfam" id="PF03583">
    <property type="entry name" value="LIP"/>
    <property type="match status" value="1"/>
</dbReference>
<evidence type="ECO:0000313" key="2">
    <source>
        <dbReference type="EMBL" id="SOD88631.1"/>
    </source>
</evidence>
<gene>
    <name evidence="2" type="ORF">SAMN06269250_2764</name>
</gene>
<dbReference type="Gene3D" id="3.40.50.1820">
    <property type="entry name" value="alpha/beta hydrolase"/>
    <property type="match status" value="1"/>
</dbReference>
<dbReference type="Proteomes" id="UP000219452">
    <property type="component" value="Unassembled WGS sequence"/>
</dbReference>
<evidence type="ECO:0000313" key="3">
    <source>
        <dbReference type="Proteomes" id="UP000219452"/>
    </source>
</evidence>